<feature type="compositionally biased region" description="Pro residues" evidence="1">
    <location>
        <begin position="86"/>
        <end position="148"/>
    </location>
</feature>
<keyword evidence="2" id="KW-1133">Transmembrane helix</keyword>
<dbReference type="AlphaFoldDB" id="A0A067L5I2"/>
<keyword evidence="2" id="KW-0472">Membrane</keyword>
<keyword evidence="2" id="KW-0812">Transmembrane</keyword>
<evidence type="ECO:0000256" key="1">
    <source>
        <dbReference type="SAM" id="MobiDB-lite"/>
    </source>
</evidence>
<dbReference type="InterPro" id="IPR040277">
    <property type="entry name" value="Os04g0629400-like"/>
</dbReference>
<dbReference type="Proteomes" id="UP000027138">
    <property type="component" value="Unassembled WGS sequence"/>
</dbReference>
<feature type="transmembrane region" description="Helical" evidence="2">
    <location>
        <begin position="12"/>
        <end position="30"/>
    </location>
</feature>
<sequence>MCYVGKATKIFIFIVTVLVVLGLTLGFGLLRHGLKKAHHCSGDSCHSSPPFTFPNPNPSLNPSPSSPNAVPAGNPPSPPDSGTNQPSPPDSGPNQPSNPSPPQFSSPPPPDSNLIIPPPPPAPEPILLLSPPPPVAPAITGAPPPSYNPPSSTELVTPGPVHA</sequence>
<organism evidence="3 4">
    <name type="scientific">Jatropha curcas</name>
    <name type="common">Barbados nut</name>
    <dbReference type="NCBI Taxonomy" id="180498"/>
    <lineage>
        <taxon>Eukaryota</taxon>
        <taxon>Viridiplantae</taxon>
        <taxon>Streptophyta</taxon>
        <taxon>Embryophyta</taxon>
        <taxon>Tracheophyta</taxon>
        <taxon>Spermatophyta</taxon>
        <taxon>Magnoliopsida</taxon>
        <taxon>eudicotyledons</taxon>
        <taxon>Gunneridae</taxon>
        <taxon>Pentapetalae</taxon>
        <taxon>rosids</taxon>
        <taxon>fabids</taxon>
        <taxon>Malpighiales</taxon>
        <taxon>Euphorbiaceae</taxon>
        <taxon>Crotonoideae</taxon>
        <taxon>Jatropheae</taxon>
        <taxon>Jatropha</taxon>
    </lineage>
</organism>
<gene>
    <name evidence="3" type="ORF">JCGZ_00300</name>
</gene>
<reference evidence="3 4" key="1">
    <citation type="journal article" date="2014" name="PLoS ONE">
        <title>Global Analysis of Gene Expression Profiles in Physic Nut (Jatropha curcas L.) Seedlings Exposed to Salt Stress.</title>
        <authorList>
            <person name="Zhang L."/>
            <person name="Zhang C."/>
            <person name="Wu P."/>
            <person name="Chen Y."/>
            <person name="Li M."/>
            <person name="Jiang H."/>
            <person name="Wu G."/>
        </authorList>
    </citation>
    <scope>NUCLEOTIDE SEQUENCE [LARGE SCALE GENOMIC DNA]</scope>
    <source>
        <strain evidence="4">cv. GZQX0401</strain>
        <tissue evidence="3">Young leaves</tissue>
    </source>
</reference>
<dbReference type="PANTHER" id="PTHR36036">
    <property type="entry name" value="PROLINE-RICH FAMILY PROTEIN"/>
    <property type="match status" value="1"/>
</dbReference>
<dbReference type="EMBL" id="KK914298">
    <property type="protein sequence ID" value="KDP42503.1"/>
    <property type="molecule type" value="Genomic_DNA"/>
</dbReference>
<proteinExistence type="predicted"/>
<evidence type="ECO:0000256" key="2">
    <source>
        <dbReference type="SAM" id="Phobius"/>
    </source>
</evidence>
<name>A0A067L5I2_JATCU</name>
<feature type="region of interest" description="Disordered" evidence="1">
    <location>
        <begin position="38"/>
        <end position="163"/>
    </location>
</feature>
<evidence type="ECO:0000313" key="3">
    <source>
        <dbReference type="EMBL" id="KDP42503.1"/>
    </source>
</evidence>
<keyword evidence="4" id="KW-1185">Reference proteome</keyword>
<evidence type="ECO:0000313" key="4">
    <source>
        <dbReference type="Proteomes" id="UP000027138"/>
    </source>
</evidence>
<accession>A0A067L5I2</accession>
<dbReference type="PANTHER" id="PTHR36036:SF1">
    <property type="entry name" value="PROLINE-RICH FAMILY PROTEIN"/>
    <property type="match status" value="1"/>
</dbReference>
<protein>
    <submittedName>
        <fullName evidence="3">Uncharacterized protein</fullName>
    </submittedName>
</protein>
<feature type="compositionally biased region" description="Pro residues" evidence="1">
    <location>
        <begin position="51"/>
        <end position="65"/>
    </location>
</feature>